<evidence type="ECO:0000256" key="2">
    <source>
        <dbReference type="SAM" id="Phobius"/>
    </source>
</evidence>
<sequence length="81" mass="9259">MDHSRSYNRRPGGSMKRSAFIAIILATFAIASCLMVFPLLFNYLQIFEGRVQIELETCKVCCVLVCNLNFLNILIVIFHCQ</sequence>
<proteinExistence type="predicted"/>
<reference evidence="6" key="1">
    <citation type="submission" date="2017-02" db="UniProtKB">
        <authorList>
            <consortium name="WormBaseParasite"/>
        </authorList>
    </citation>
    <scope>IDENTIFICATION</scope>
</reference>
<keyword evidence="2" id="KW-1133">Transmembrane helix</keyword>
<keyword evidence="2" id="KW-0472">Membrane</keyword>
<dbReference type="GO" id="GO:0042302">
    <property type="term" value="F:structural constituent of cuticle"/>
    <property type="evidence" value="ECO:0007669"/>
    <property type="project" value="InterPro"/>
</dbReference>
<dbReference type="EMBL" id="UYRR01020627">
    <property type="protein sequence ID" value="VDK30541.1"/>
    <property type="molecule type" value="Genomic_DNA"/>
</dbReference>
<dbReference type="PROSITE" id="PS51257">
    <property type="entry name" value="PROKAR_LIPOPROTEIN"/>
    <property type="match status" value="1"/>
</dbReference>
<name>A0A0M3JKR9_ANISI</name>
<dbReference type="InterPro" id="IPR002486">
    <property type="entry name" value="Col_cuticle_N"/>
</dbReference>
<evidence type="ECO:0000256" key="1">
    <source>
        <dbReference type="ARBA" id="ARBA00022737"/>
    </source>
</evidence>
<feature type="domain" description="Nematode cuticle collagen N-terminal" evidence="3">
    <location>
        <begin position="20"/>
        <end position="60"/>
    </location>
</feature>
<dbReference type="WBParaSite" id="ASIM_0000824501-mRNA-1">
    <property type="protein sequence ID" value="ASIM_0000824501-mRNA-1"/>
    <property type="gene ID" value="ASIM_0000824501"/>
</dbReference>
<dbReference type="AlphaFoldDB" id="A0A0M3JKR9"/>
<protein>
    <submittedName>
        <fullName evidence="6">Col_cuticle_N domain-containing protein</fullName>
    </submittedName>
</protein>
<dbReference type="Proteomes" id="UP000267096">
    <property type="component" value="Unassembled WGS sequence"/>
</dbReference>
<evidence type="ECO:0000313" key="5">
    <source>
        <dbReference type="Proteomes" id="UP000267096"/>
    </source>
</evidence>
<reference evidence="4 5" key="2">
    <citation type="submission" date="2018-11" db="EMBL/GenBank/DDBJ databases">
        <authorList>
            <consortium name="Pathogen Informatics"/>
        </authorList>
    </citation>
    <scope>NUCLEOTIDE SEQUENCE [LARGE SCALE GENOMIC DNA]</scope>
</reference>
<keyword evidence="2" id="KW-0812">Transmembrane</keyword>
<feature type="transmembrane region" description="Helical" evidence="2">
    <location>
        <begin position="20"/>
        <end position="41"/>
    </location>
</feature>
<accession>A0A0M3JKR9</accession>
<keyword evidence="5" id="KW-1185">Reference proteome</keyword>
<organism evidence="6">
    <name type="scientific">Anisakis simplex</name>
    <name type="common">Herring worm</name>
    <dbReference type="NCBI Taxonomy" id="6269"/>
    <lineage>
        <taxon>Eukaryota</taxon>
        <taxon>Metazoa</taxon>
        <taxon>Ecdysozoa</taxon>
        <taxon>Nematoda</taxon>
        <taxon>Chromadorea</taxon>
        <taxon>Rhabditida</taxon>
        <taxon>Spirurina</taxon>
        <taxon>Ascaridomorpha</taxon>
        <taxon>Ascaridoidea</taxon>
        <taxon>Anisakidae</taxon>
        <taxon>Anisakis</taxon>
        <taxon>Anisakis simplex complex</taxon>
    </lineage>
</organism>
<dbReference type="Pfam" id="PF01484">
    <property type="entry name" value="Col_cuticle_N"/>
    <property type="match status" value="1"/>
</dbReference>
<gene>
    <name evidence="4" type="ORF">ASIM_LOCUS8001</name>
</gene>
<keyword evidence="1" id="KW-0677">Repeat</keyword>
<evidence type="ECO:0000313" key="6">
    <source>
        <dbReference type="WBParaSite" id="ASIM_0000824501-mRNA-1"/>
    </source>
</evidence>
<evidence type="ECO:0000313" key="4">
    <source>
        <dbReference type="EMBL" id="VDK30541.1"/>
    </source>
</evidence>
<evidence type="ECO:0000259" key="3">
    <source>
        <dbReference type="Pfam" id="PF01484"/>
    </source>
</evidence>